<dbReference type="InterPro" id="IPR050538">
    <property type="entry name" value="MAP_kinase_kinase_kinase"/>
</dbReference>
<evidence type="ECO:0000256" key="5">
    <source>
        <dbReference type="ARBA" id="ARBA00022777"/>
    </source>
</evidence>
<dbReference type="Pfam" id="PF19431">
    <property type="entry name" value="MEKK4_N"/>
    <property type="match status" value="2"/>
</dbReference>
<name>L9KL94_TUPCH</name>
<keyword evidence="2" id="KW-0723">Serine/threonine-protein kinase</keyword>
<dbReference type="InterPro" id="IPR008271">
    <property type="entry name" value="Ser/Thr_kinase_AS"/>
</dbReference>
<protein>
    <submittedName>
        <fullName evidence="9">Mitogen-activated protein kinase kinase kinase 4</fullName>
    </submittedName>
</protein>
<evidence type="ECO:0000256" key="2">
    <source>
        <dbReference type="ARBA" id="ARBA00022527"/>
    </source>
</evidence>
<keyword evidence="5 9" id="KW-0418">Kinase</keyword>
<dbReference type="PROSITE" id="PS00107">
    <property type="entry name" value="PROTEIN_KINASE_ATP"/>
    <property type="match status" value="1"/>
</dbReference>
<dbReference type="PANTHER" id="PTHR48016">
    <property type="entry name" value="MAP KINASE KINASE KINASE SSK2-RELATED-RELATED"/>
    <property type="match status" value="1"/>
</dbReference>
<dbReference type="InterPro" id="IPR011009">
    <property type="entry name" value="Kinase-like_dom_sf"/>
</dbReference>
<dbReference type="InterPro" id="IPR017441">
    <property type="entry name" value="Protein_kinase_ATP_BS"/>
</dbReference>
<dbReference type="Proteomes" id="UP000011518">
    <property type="component" value="Unassembled WGS sequence"/>
</dbReference>
<dbReference type="PROSITE" id="PS50011">
    <property type="entry name" value="PROTEIN_KINASE_DOM"/>
    <property type="match status" value="1"/>
</dbReference>
<evidence type="ECO:0000256" key="4">
    <source>
        <dbReference type="ARBA" id="ARBA00022741"/>
    </source>
</evidence>
<sequence length="747" mass="83689">MTDPMWGSDYVQLSRTLPSREQKRSTVSWEELKAMDLPSFEPAFLVLCRVLLNVIHECLKLRLEQRPAGEPSLLSIKQLVRECKEVLKGGLLMKQYYQFMLQEVLEDLEKTDCNIDAFEEDLQKMLMTMFDGMQGSASALHCDLMQEQQSGVLGGACASLGAGTLSAPVPVSELPTTIARRSVIEISRALKELFHEARERASKALGFAKMLRKVQIPGLENLQVFVPDIIAEEKSIILQLLNAAAGKDCSKDSDDALFIDAYLLLTKHGDRARDPEDSWGMWDAPPVKVVPQVETADTLRSMQVDNLLLVVMESAHLTILRKAFQQSIEGLMTLRQEQTSSQPVIAKALQQLKDDALELCSRVSDAIDRVGHMFTSEFDAEVEESESVTLQQYYREAMIQGYNFGFESLQALMNECIGHVIGKPHSPVTGLYLALGACLRMRGATAAPPLPLLLPLLVSPAPLAVTLRRPNPSAVPMIPDTASKQGPIEAIQKSVRLFEEKRYREMRRKNIIGQVCDTPKSYDNVMHVGLRKVTFKWQRGNKIGEGQYGKVYTCISVDTGELMAMKEIRFQPNDHKTIKETADELKIFEGIKHPNLVRYFGVELHREEMYIFMEYCDEGTLEEVSRLGLQEHVIRLYSKQITVAINVLHEHGIVHRDIKGANIFLTSSGLIKLGDFGCSVKLKNNAQTMPGEVNSTLGTAGTDGAPAVEDGRAGRDVEQHEGVWFYYKHNVIESRFRKIARKSKGYS</sequence>
<dbReference type="AlphaFoldDB" id="L9KL94"/>
<comment type="similarity">
    <text evidence="1">Belongs to the protein kinase superfamily. STE Ser/Thr protein kinase family. MAP kinase kinase kinase subfamily.</text>
</comment>
<keyword evidence="6 7" id="KW-0067">ATP-binding</keyword>
<dbReference type="EMBL" id="KB320787">
    <property type="protein sequence ID" value="ELW63274.1"/>
    <property type="molecule type" value="Genomic_DNA"/>
</dbReference>
<dbReference type="SUPFAM" id="SSF56112">
    <property type="entry name" value="Protein kinase-like (PK-like)"/>
    <property type="match status" value="1"/>
</dbReference>
<dbReference type="GO" id="GO:0005524">
    <property type="term" value="F:ATP binding"/>
    <property type="evidence" value="ECO:0007669"/>
    <property type="project" value="UniProtKB-UniRule"/>
</dbReference>
<dbReference type="FunCoup" id="L9KL94">
    <property type="interactions" value="2343"/>
</dbReference>
<dbReference type="GO" id="GO:0000165">
    <property type="term" value="P:MAPK cascade"/>
    <property type="evidence" value="ECO:0007669"/>
    <property type="project" value="InterPro"/>
</dbReference>
<dbReference type="SMART" id="SM00220">
    <property type="entry name" value="S_TKc"/>
    <property type="match status" value="1"/>
</dbReference>
<evidence type="ECO:0000256" key="1">
    <source>
        <dbReference type="ARBA" id="ARBA00006529"/>
    </source>
</evidence>
<accession>L9KL94</accession>
<evidence type="ECO:0000313" key="10">
    <source>
        <dbReference type="Proteomes" id="UP000011518"/>
    </source>
</evidence>
<keyword evidence="4 7" id="KW-0547">Nucleotide-binding</keyword>
<dbReference type="InterPro" id="IPR045801">
    <property type="entry name" value="MEKK4_N"/>
</dbReference>
<evidence type="ECO:0000256" key="6">
    <source>
        <dbReference type="ARBA" id="ARBA00022840"/>
    </source>
</evidence>
<evidence type="ECO:0000256" key="7">
    <source>
        <dbReference type="PROSITE-ProRule" id="PRU10141"/>
    </source>
</evidence>
<reference evidence="10" key="1">
    <citation type="submission" date="2012-07" db="EMBL/GenBank/DDBJ databases">
        <title>Genome of the Chinese tree shrew, a rising model animal genetically related to primates.</title>
        <authorList>
            <person name="Zhang G."/>
            <person name="Fan Y."/>
            <person name="Yao Y."/>
            <person name="Huang Z."/>
        </authorList>
    </citation>
    <scope>NUCLEOTIDE SEQUENCE [LARGE SCALE GENOMIC DNA]</scope>
</reference>
<reference evidence="10" key="2">
    <citation type="journal article" date="2013" name="Nat. Commun.">
        <title>Genome of the Chinese tree shrew.</title>
        <authorList>
            <person name="Fan Y."/>
            <person name="Huang Z.Y."/>
            <person name="Cao C.C."/>
            <person name="Chen C.S."/>
            <person name="Chen Y.X."/>
            <person name="Fan D.D."/>
            <person name="He J."/>
            <person name="Hou H.L."/>
            <person name="Hu L."/>
            <person name="Hu X.T."/>
            <person name="Jiang X.T."/>
            <person name="Lai R."/>
            <person name="Lang Y.S."/>
            <person name="Liang B."/>
            <person name="Liao S.G."/>
            <person name="Mu D."/>
            <person name="Ma Y.Y."/>
            <person name="Niu Y.Y."/>
            <person name="Sun X.Q."/>
            <person name="Xia J.Q."/>
            <person name="Xiao J."/>
            <person name="Xiong Z.Q."/>
            <person name="Xu L."/>
            <person name="Yang L."/>
            <person name="Zhang Y."/>
            <person name="Zhao W."/>
            <person name="Zhao X.D."/>
            <person name="Zheng Y.T."/>
            <person name="Zhou J.M."/>
            <person name="Zhu Y.B."/>
            <person name="Zhang G.J."/>
            <person name="Wang J."/>
            <person name="Yao Y.G."/>
        </authorList>
    </citation>
    <scope>NUCLEOTIDE SEQUENCE [LARGE SCALE GENOMIC DNA]</scope>
</reference>
<keyword evidence="10" id="KW-1185">Reference proteome</keyword>
<dbReference type="InterPro" id="IPR000719">
    <property type="entry name" value="Prot_kinase_dom"/>
</dbReference>
<evidence type="ECO:0000259" key="8">
    <source>
        <dbReference type="PROSITE" id="PS50011"/>
    </source>
</evidence>
<organism evidence="9 10">
    <name type="scientific">Tupaia chinensis</name>
    <name type="common">Chinese tree shrew</name>
    <name type="synonym">Tupaia belangeri chinensis</name>
    <dbReference type="NCBI Taxonomy" id="246437"/>
    <lineage>
        <taxon>Eukaryota</taxon>
        <taxon>Metazoa</taxon>
        <taxon>Chordata</taxon>
        <taxon>Craniata</taxon>
        <taxon>Vertebrata</taxon>
        <taxon>Euteleostomi</taxon>
        <taxon>Mammalia</taxon>
        <taxon>Eutheria</taxon>
        <taxon>Euarchontoglires</taxon>
        <taxon>Scandentia</taxon>
        <taxon>Tupaiidae</taxon>
        <taxon>Tupaia</taxon>
    </lineage>
</organism>
<dbReference type="Gene3D" id="1.10.510.10">
    <property type="entry name" value="Transferase(Phosphotransferase) domain 1"/>
    <property type="match status" value="1"/>
</dbReference>
<dbReference type="PANTHER" id="PTHR48016:SF32">
    <property type="entry name" value="MITOGEN-ACTIVATED PROTEIN KINASE KINASE KINASE 4"/>
    <property type="match status" value="1"/>
</dbReference>
<evidence type="ECO:0000313" key="9">
    <source>
        <dbReference type="EMBL" id="ELW63274.1"/>
    </source>
</evidence>
<evidence type="ECO:0000256" key="3">
    <source>
        <dbReference type="ARBA" id="ARBA00022679"/>
    </source>
</evidence>
<dbReference type="GO" id="GO:0004674">
    <property type="term" value="F:protein serine/threonine kinase activity"/>
    <property type="evidence" value="ECO:0007669"/>
    <property type="project" value="UniProtKB-KW"/>
</dbReference>
<dbReference type="Pfam" id="PF00069">
    <property type="entry name" value="Pkinase"/>
    <property type="match status" value="1"/>
</dbReference>
<gene>
    <name evidence="9" type="ORF">TREES_T100014117</name>
</gene>
<feature type="domain" description="Protein kinase" evidence="8">
    <location>
        <begin position="537"/>
        <end position="747"/>
    </location>
</feature>
<dbReference type="STRING" id="246437.L9KL94"/>
<keyword evidence="3" id="KW-0808">Transferase</keyword>
<feature type="binding site" evidence="7">
    <location>
        <position position="566"/>
    </location>
    <ligand>
        <name>ATP</name>
        <dbReference type="ChEBI" id="CHEBI:30616"/>
    </ligand>
</feature>
<proteinExistence type="inferred from homology"/>
<dbReference type="PROSITE" id="PS00108">
    <property type="entry name" value="PROTEIN_KINASE_ST"/>
    <property type="match status" value="1"/>
</dbReference>
<dbReference type="InParanoid" id="L9KL94"/>